<gene>
    <name evidence="2" type="ORF">TRFO_11247</name>
</gene>
<feature type="compositionally biased region" description="Polar residues" evidence="1">
    <location>
        <begin position="172"/>
        <end position="184"/>
    </location>
</feature>
<reference evidence="2" key="1">
    <citation type="submission" date="2016-10" db="EMBL/GenBank/DDBJ databases">
        <authorList>
            <person name="Benchimol M."/>
            <person name="Almeida L.G."/>
            <person name="Vasconcelos A.T."/>
            <person name="Perreira-Neves A."/>
            <person name="Rosa I.A."/>
            <person name="Tasca T."/>
            <person name="Bogo M.R."/>
            <person name="de Souza W."/>
        </authorList>
    </citation>
    <scope>NUCLEOTIDE SEQUENCE [LARGE SCALE GENOMIC DNA]</scope>
    <source>
        <strain evidence="2">K</strain>
    </source>
</reference>
<dbReference type="GeneID" id="94830635"/>
<feature type="compositionally biased region" description="Low complexity" evidence="1">
    <location>
        <begin position="131"/>
        <end position="148"/>
    </location>
</feature>
<keyword evidence="3" id="KW-1185">Reference proteome</keyword>
<protein>
    <submittedName>
        <fullName evidence="2">Uncharacterized protein</fullName>
    </submittedName>
</protein>
<organism evidence="2 3">
    <name type="scientific">Tritrichomonas foetus</name>
    <dbReference type="NCBI Taxonomy" id="1144522"/>
    <lineage>
        <taxon>Eukaryota</taxon>
        <taxon>Metamonada</taxon>
        <taxon>Parabasalia</taxon>
        <taxon>Tritrichomonadida</taxon>
        <taxon>Tritrichomonadidae</taxon>
        <taxon>Tritrichomonas</taxon>
    </lineage>
</organism>
<evidence type="ECO:0000313" key="2">
    <source>
        <dbReference type="EMBL" id="OHS94189.1"/>
    </source>
</evidence>
<dbReference type="VEuPathDB" id="TrichDB:TRFO_11247"/>
<feature type="compositionally biased region" description="Basic and acidic residues" evidence="1">
    <location>
        <begin position="52"/>
        <end position="127"/>
    </location>
</feature>
<feature type="region of interest" description="Disordered" evidence="1">
    <location>
        <begin position="52"/>
        <end position="224"/>
    </location>
</feature>
<dbReference type="RefSeq" id="XP_068347326.1">
    <property type="nucleotide sequence ID" value="XM_068495931.1"/>
</dbReference>
<name>A0A1J4J9S4_9EUKA</name>
<evidence type="ECO:0000256" key="1">
    <source>
        <dbReference type="SAM" id="MobiDB-lite"/>
    </source>
</evidence>
<accession>A0A1J4J9S4</accession>
<sequence length="224" mass="26024">MNFIDPTQLTEDEVNELFETKTISQTNANQNAKASNLLLNLASLYHQKYQEETQKMKKAETEIKDNERQIGHKASEIRKLKQKIAELQKEKEMQSRKEKRDKFDKKDKKDKFQKPKRSAFEKPKNDKFSYTPPSNQSQPTNSSTAQSAPVIEKRQKKPYREMQMVYCPPQNDKPSQNEQSSNSKQPEKQVLVEKSKFHYTAAVSDTPEPQKQPAQETDTTKDSP</sequence>
<proteinExistence type="predicted"/>
<feature type="compositionally biased region" description="Basic and acidic residues" evidence="1">
    <location>
        <begin position="185"/>
        <end position="196"/>
    </location>
</feature>
<dbReference type="AlphaFoldDB" id="A0A1J4J9S4"/>
<dbReference type="Proteomes" id="UP000179807">
    <property type="component" value="Unassembled WGS sequence"/>
</dbReference>
<dbReference type="EMBL" id="MLAK01001337">
    <property type="protein sequence ID" value="OHS94189.1"/>
    <property type="molecule type" value="Genomic_DNA"/>
</dbReference>
<comment type="caution">
    <text evidence="2">The sequence shown here is derived from an EMBL/GenBank/DDBJ whole genome shotgun (WGS) entry which is preliminary data.</text>
</comment>
<evidence type="ECO:0000313" key="3">
    <source>
        <dbReference type="Proteomes" id="UP000179807"/>
    </source>
</evidence>
<feature type="compositionally biased region" description="Polar residues" evidence="1">
    <location>
        <begin position="207"/>
        <end position="217"/>
    </location>
</feature>